<dbReference type="AlphaFoldDB" id="A0A255YT78"/>
<name>A0A255YT78_9FLAO</name>
<evidence type="ECO:0000313" key="2">
    <source>
        <dbReference type="EMBL" id="OYQ31884.1"/>
    </source>
</evidence>
<evidence type="ECO:0000256" key="1">
    <source>
        <dbReference type="SAM" id="Phobius"/>
    </source>
</evidence>
<keyword evidence="3" id="KW-1185">Reference proteome</keyword>
<feature type="transmembrane region" description="Helical" evidence="1">
    <location>
        <begin position="35"/>
        <end position="58"/>
    </location>
</feature>
<protein>
    <submittedName>
        <fullName evidence="2">Uncharacterized protein</fullName>
    </submittedName>
</protein>
<evidence type="ECO:0000313" key="3">
    <source>
        <dbReference type="Proteomes" id="UP000216605"/>
    </source>
</evidence>
<organism evidence="2 3">
    <name type="scientific">Flavobacterium cyanobacteriorum</name>
    <dbReference type="NCBI Taxonomy" id="2022802"/>
    <lineage>
        <taxon>Bacteria</taxon>
        <taxon>Pseudomonadati</taxon>
        <taxon>Bacteroidota</taxon>
        <taxon>Flavobacteriia</taxon>
        <taxon>Flavobacteriales</taxon>
        <taxon>Flavobacteriaceae</taxon>
        <taxon>Flavobacterium</taxon>
    </lineage>
</organism>
<dbReference type="EMBL" id="NOXV01000306">
    <property type="protein sequence ID" value="OYQ31884.1"/>
    <property type="molecule type" value="Genomic_DNA"/>
</dbReference>
<reference evidence="2 3" key="1">
    <citation type="submission" date="2017-07" db="EMBL/GenBank/DDBJ databases">
        <title>Flavobacterium cyanobacteriorum sp. nov., isolated from cyanobacterial aggregates in a eutrophic lake.</title>
        <authorList>
            <person name="Cai H."/>
        </authorList>
    </citation>
    <scope>NUCLEOTIDE SEQUENCE [LARGE SCALE GENOMIC DNA]</scope>
    <source>
        <strain evidence="2 3">TH021</strain>
    </source>
</reference>
<keyword evidence="1" id="KW-1133">Transmembrane helix</keyword>
<dbReference type="RefSeq" id="WP_094417171.1">
    <property type="nucleotide sequence ID" value="NZ_NOXV01000306.1"/>
</dbReference>
<accession>A0A255YT78</accession>
<gene>
    <name evidence="2" type="ORF">CHU92_15435</name>
</gene>
<sequence length="71" mass="8379">MKIFSFISSAIVFAITLYSLITDFPSLKYLNGVIYFMLLIILMLICITGLITNSPFIYRFKRRFKIPQKQY</sequence>
<keyword evidence="1" id="KW-0812">Transmembrane</keyword>
<keyword evidence="1" id="KW-0472">Membrane</keyword>
<comment type="caution">
    <text evidence="2">The sequence shown here is derived from an EMBL/GenBank/DDBJ whole genome shotgun (WGS) entry which is preliminary data.</text>
</comment>
<proteinExistence type="predicted"/>
<dbReference type="Proteomes" id="UP000216605">
    <property type="component" value="Unassembled WGS sequence"/>
</dbReference>